<gene>
    <name evidence="1" type="ORF">B0H94_106176</name>
</gene>
<reference evidence="1 2" key="1">
    <citation type="submission" date="2018-03" db="EMBL/GenBank/DDBJ databases">
        <title>Genomic Encyclopedia of Type Strains, Phase III (KMG-III): the genomes of soil and plant-associated and newly described type strains.</title>
        <authorList>
            <person name="Whitman W."/>
        </authorList>
    </citation>
    <scope>NUCLEOTIDE SEQUENCE [LARGE SCALE GENOMIC DNA]</scope>
    <source>
        <strain evidence="1 2">CGMCC 1.07653</strain>
    </source>
</reference>
<evidence type="ECO:0000313" key="1">
    <source>
        <dbReference type="EMBL" id="PSL45918.1"/>
    </source>
</evidence>
<dbReference type="SUPFAM" id="SSF52091">
    <property type="entry name" value="SpoIIaa-like"/>
    <property type="match status" value="1"/>
</dbReference>
<sequence>MIEKLDWSHGNILAYEVSGQVTEDEIQQAHDEVDHLVREFGTLNLLVRLPEMPGMEASAVNDRLRFTKEHYDNIDKYAIVGDSRAVEWISKAADAVTKTEIKHFDLDDEESAKAWLDHTV</sequence>
<dbReference type="InterPro" id="IPR021866">
    <property type="entry name" value="SpoIIAA-like"/>
</dbReference>
<protein>
    <submittedName>
        <fullName evidence="1">SpoIIAA-like protein</fullName>
    </submittedName>
</protein>
<dbReference type="InterPro" id="IPR036513">
    <property type="entry name" value="STAS_dom_sf"/>
</dbReference>
<keyword evidence="2" id="KW-1185">Reference proteome</keyword>
<dbReference type="AlphaFoldDB" id="A0A2P8HI78"/>
<dbReference type="EMBL" id="PYAV01000006">
    <property type="protein sequence ID" value="PSL45918.1"/>
    <property type="molecule type" value="Genomic_DNA"/>
</dbReference>
<dbReference type="OrthoDB" id="3428673at2"/>
<accession>A0A2P8HI78</accession>
<dbReference type="RefSeq" id="WP_106588587.1">
    <property type="nucleotide sequence ID" value="NZ_PYAV01000006.1"/>
</dbReference>
<proteinExistence type="predicted"/>
<comment type="caution">
    <text evidence="1">The sequence shown here is derived from an EMBL/GenBank/DDBJ whole genome shotgun (WGS) entry which is preliminary data.</text>
</comment>
<dbReference type="Proteomes" id="UP000242310">
    <property type="component" value="Unassembled WGS sequence"/>
</dbReference>
<dbReference type="Pfam" id="PF11964">
    <property type="entry name" value="SpoIIAA-like"/>
    <property type="match status" value="1"/>
</dbReference>
<evidence type="ECO:0000313" key="2">
    <source>
        <dbReference type="Proteomes" id="UP000242310"/>
    </source>
</evidence>
<dbReference type="InterPro" id="IPR038396">
    <property type="entry name" value="SpoIIAA-like_sf"/>
</dbReference>
<name>A0A2P8HI78_9BACI</name>
<organism evidence="1 2">
    <name type="scientific">Salsuginibacillus halophilus</name>
    <dbReference type="NCBI Taxonomy" id="517424"/>
    <lineage>
        <taxon>Bacteria</taxon>
        <taxon>Bacillati</taxon>
        <taxon>Bacillota</taxon>
        <taxon>Bacilli</taxon>
        <taxon>Bacillales</taxon>
        <taxon>Bacillaceae</taxon>
        <taxon>Salsuginibacillus</taxon>
    </lineage>
</organism>
<dbReference type="Gene3D" id="3.40.50.10600">
    <property type="entry name" value="SpoIIaa-like domains"/>
    <property type="match status" value="1"/>
</dbReference>